<dbReference type="InterPro" id="IPR055357">
    <property type="entry name" value="LRR_At1g61320_AtMIF1"/>
</dbReference>
<dbReference type="EMBL" id="CM029048">
    <property type="protein sequence ID" value="KAG2580599.1"/>
    <property type="molecule type" value="Genomic_DNA"/>
</dbReference>
<feature type="domain" description="At1g61320/AtMIF1 LRR" evidence="2">
    <location>
        <begin position="126"/>
        <end position="397"/>
    </location>
</feature>
<comment type="caution">
    <text evidence="3">The sequence shown here is derived from an EMBL/GenBank/DDBJ whole genome shotgun (WGS) entry which is preliminary data.</text>
</comment>
<dbReference type="PANTHER" id="PTHR34145:SF71">
    <property type="entry name" value="F-BOX DOMAIN-CONTAINING PROTEIN"/>
    <property type="match status" value="1"/>
</dbReference>
<evidence type="ECO:0000313" key="4">
    <source>
        <dbReference type="Proteomes" id="UP000823388"/>
    </source>
</evidence>
<evidence type="ECO:0008006" key="5">
    <source>
        <dbReference type="Google" id="ProtNLM"/>
    </source>
</evidence>
<keyword evidence="4" id="KW-1185">Reference proteome</keyword>
<dbReference type="InterPro" id="IPR032675">
    <property type="entry name" value="LRR_dom_sf"/>
</dbReference>
<dbReference type="OrthoDB" id="687903at2759"/>
<feature type="domain" description="F-box" evidence="1">
    <location>
        <begin position="60"/>
        <end position="95"/>
    </location>
</feature>
<gene>
    <name evidence="3" type="ORF">PVAP13_6NG358500</name>
</gene>
<dbReference type="InterPro" id="IPR001810">
    <property type="entry name" value="F-box_dom"/>
</dbReference>
<dbReference type="Gene3D" id="3.80.10.10">
    <property type="entry name" value="Ribonuclease Inhibitor"/>
    <property type="match status" value="1"/>
</dbReference>
<dbReference type="InterPro" id="IPR036047">
    <property type="entry name" value="F-box-like_dom_sf"/>
</dbReference>
<dbReference type="SUPFAM" id="SSF52058">
    <property type="entry name" value="L domain-like"/>
    <property type="match status" value="1"/>
</dbReference>
<dbReference type="AlphaFoldDB" id="A0A8T0R6J2"/>
<accession>A0A8T0R6J2</accession>
<evidence type="ECO:0000313" key="3">
    <source>
        <dbReference type="EMBL" id="KAG2580599.1"/>
    </source>
</evidence>
<evidence type="ECO:0000259" key="1">
    <source>
        <dbReference type="Pfam" id="PF00646"/>
    </source>
</evidence>
<dbReference type="PANTHER" id="PTHR34145">
    <property type="entry name" value="OS02G0105600 PROTEIN"/>
    <property type="match status" value="1"/>
</dbReference>
<dbReference type="Pfam" id="PF23622">
    <property type="entry name" value="LRR_At1g61320_AtMIF1"/>
    <property type="match status" value="1"/>
</dbReference>
<dbReference type="Proteomes" id="UP000823388">
    <property type="component" value="Chromosome 6N"/>
</dbReference>
<dbReference type="Pfam" id="PF00646">
    <property type="entry name" value="F-box"/>
    <property type="match status" value="1"/>
</dbReference>
<name>A0A8T0R6J2_PANVG</name>
<dbReference type="SUPFAM" id="SSF81383">
    <property type="entry name" value="F-box domain"/>
    <property type="match status" value="1"/>
</dbReference>
<reference evidence="3" key="1">
    <citation type="submission" date="2020-05" db="EMBL/GenBank/DDBJ databases">
        <title>WGS assembly of Panicum virgatum.</title>
        <authorList>
            <person name="Lovell J.T."/>
            <person name="Jenkins J."/>
            <person name="Shu S."/>
            <person name="Juenger T.E."/>
            <person name="Schmutz J."/>
        </authorList>
    </citation>
    <scope>NUCLEOTIDE SEQUENCE</scope>
    <source>
        <strain evidence="3">AP13</strain>
    </source>
</reference>
<sequence>MRRLLLRRLMSMDRRWRMRRCKIQAPNGLIASQDKHKGSPGQQGGSCQIGVTEGYSLPYFPLDIWRHIHSLMPFRDAARAACVCRAFLYSWRSFPHLTFSKQTLGFNEKAGRKEIIRHFTNRVDHIMKNHLGTGVKTLTLLGAPYSPRYQRCLDSWLEKVVTPGIEDVTLCLDEHFTAKKYKFPCSILSHGNGDSIQRLDLAFCALRPTIGFGSLRTLVRLSLFFVHIEGDELGCLLSNSLALESLVLDYCFKLVYAKIPSLQRLNHLSVTSCCKLQVIESKAPYLSSFDFESEHHVQLSLGKALQVKKLNIDCSGPICVSSSELASCTPNLEAGIHPNNEMAKTPLVSNKFLYLECLSITLKGLTFSRSFDYFSMGSSPSLETFILDVSQQLMEHPIYHRISLFPRARTWVYQTCHMLRAWLN</sequence>
<dbReference type="InterPro" id="IPR053772">
    <property type="entry name" value="At1g61320/At1g61330-like"/>
</dbReference>
<proteinExistence type="predicted"/>
<organism evidence="3 4">
    <name type="scientific">Panicum virgatum</name>
    <name type="common">Blackwell switchgrass</name>
    <dbReference type="NCBI Taxonomy" id="38727"/>
    <lineage>
        <taxon>Eukaryota</taxon>
        <taxon>Viridiplantae</taxon>
        <taxon>Streptophyta</taxon>
        <taxon>Embryophyta</taxon>
        <taxon>Tracheophyta</taxon>
        <taxon>Spermatophyta</taxon>
        <taxon>Magnoliopsida</taxon>
        <taxon>Liliopsida</taxon>
        <taxon>Poales</taxon>
        <taxon>Poaceae</taxon>
        <taxon>PACMAD clade</taxon>
        <taxon>Panicoideae</taxon>
        <taxon>Panicodae</taxon>
        <taxon>Paniceae</taxon>
        <taxon>Panicinae</taxon>
        <taxon>Panicum</taxon>
        <taxon>Panicum sect. Hiantes</taxon>
    </lineage>
</organism>
<protein>
    <recommendedName>
        <fullName evidence="5">F-box domain-containing protein</fullName>
    </recommendedName>
</protein>
<evidence type="ECO:0000259" key="2">
    <source>
        <dbReference type="Pfam" id="PF23622"/>
    </source>
</evidence>